<accession>B6YXJ8</accession>
<evidence type="ECO:0000256" key="3">
    <source>
        <dbReference type="ARBA" id="ARBA00022989"/>
    </source>
</evidence>
<feature type="transmembrane region" description="Helical" evidence="5">
    <location>
        <begin position="38"/>
        <end position="60"/>
    </location>
</feature>
<reference evidence="6 7" key="1">
    <citation type="journal article" date="2008" name="J. Bacteriol.">
        <title>The complete genome sequence of Thermococcus onnurineus NA1 reveals a mixed heterotrophic and carboxydotrophic metabolism.</title>
        <authorList>
            <person name="Lee H.S."/>
            <person name="Kang S.G."/>
            <person name="Bae S.S."/>
            <person name="Lim J.K."/>
            <person name="Cho Y."/>
            <person name="Kim Y.J."/>
            <person name="Jeon J.H."/>
            <person name="Cha S.S."/>
            <person name="Kwon K.K."/>
            <person name="Kim H.T."/>
            <person name="Park C.J."/>
            <person name="Lee H.W."/>
            <person name="Kim S.I."/>
            <person name="Chun J."/>
            <person name="Colwell R.R."/>
            <person name="Kim S.J."/>
            <person name="Lee J.H."/>
        </authorList>
    </citation>
    <scope>NUCLEOTIDE SEQUENCE [LARGE SCALE GENOMIC DNA]</scope>
    <source>
        <strain evidence="6 7">NA1</strain>
    </source>
</reference>
<feature type="transmembrane region" description="Helical" evidence="5">
    <location>
        <begin position="81"/>
        <end position="103"/>
    </location>
</feature>
<proteinExistence type="predicted"/>
<evidence type="ECO:0000313" key="6">
    <source>
        <dbReference type="EMBL" id="ACJ16811.1"/>
    </source>
</evidence>
<keyword evidence="4 5" id="KW-0472">Membrane</keyword>
<dbReference type="STRING" id="523850.TON_1321"/>
<evidence type="ECO:0000313" key="7">
    <source>
        <dbReference type="Proteomes" id="UP000002727"/>
    </source>
</evidence>
<dbReference type="PATRIC" id="fig|523850.10.peg.1329"/>
<keyword evidence="7" id="KW-1185">Reference proteome</keyword>
<keyword evidence="3 5" id="KW-1133">Transmembrane helix</keyword>
<feature type="transmembrane region" description="Helical" evidence="5">
    <location>
        <begin position="208"/>
        <end position="236"/>
    </location>
</feature>
<dbReference type="PANTHER" id="PTHR42723:SF1">
    <property type="entry name" value="CHLOROPHYLL SYNTHASE, CHLOROPLASTIC"/>
    <property type="match status" value="1"/>
</dbReference>
<evidence type="ECO:0000256" key="2">
    <source>
        <dbReference type="ARBA" id="ARBA00022692"/>
    </source>
</evidence>
<dbReference type="InterPro" id="IPR044878">
    <property type="entry name" value="UbiA_sf"/>
</dbReference>
<feature type="transmembrane region" description="Helical" evidence="5">
    <location>
        <begin position="12"/>
        <end position="32"/>
    </location>
</feature>
<organism evidence="6 7">
    <name type="scientific">Thermococcus onnurineus (strain NA1)</name>
    <dbReference type="NCBI Taxonomy" id="523850"/>
    <lineage>
        <taxon>Archaea</taxon>
        <taxon>Methanobacteriati</taxon>
        <taxon>Methanobacteriota</taxon>
        <taxon>Thermococci</taxon>
        <taxon>Thermococcales</taxon>
        <taxon>Thermococcaceae</taxon>
        <taxon>Thermococcus</taxon>
    </lineage>
</organism>
<dbReference type="AlphaFoldDB" id="B6YXJ8"/>
<dbReference type="Pfam" id="PF01040">
    <property type="entry name" value="UbiA"/>
    <property type="match status" value="1"/>
</dbReference>
<dbReference type="Gene3D" id="1.10.357.140">
    <property type="entry name" value="UbiA prenyltransferase"/>
    <property type="match status" value="1"/>
</dbReference>
<dbReference type="Proteomes" id="UP000002727">
    <property type="component" value="Chromosome"/>
</dbReference>
<evidence type="ECO:0000256" key="4">
    <source>
        <dbReference type="ARBA" id="ARBA00023136"/>
    </source>
</evidence>
<dbReference type="PANTHER" id="PTHR42723">
    <property type="entry name" value="CHLOROPHYLL SYNTHASE"/>
    <property type="match status" value="1"/>
</dbReference>
<sequence length="262" mass="28302">MLKAAFKNTRILDGRAFIGIGLLGLAMSFSSNPDVYDAFILVVSLILYVAYAFAINNCFDADTDSLNPAKWDKNPVASGELSFRAGVISSTLIILVGIFLASTLGRGEFWIYVTMVALATVYSAPPRLKARPIIDVLSHGIFFGVLPFLYGAYFDGILTRGEITIAVAVLLYSFALELRNHLEDYESDLRAGLKTTPIVLGREASETLVVVFSALSLVLLLASFNFALGALGVAVYGFKDNYRLMDAGVVALLITHLLGTVV</sequence>
<keyword evidence="2 5" id="KW-0812">Transmembrane</keyword>
<feature type="transmembrane region" description="Helical" evidence="5">
    <location>
        <begin position="132"/>
        <end position="151"/>
    </location>
</feature>
<dbReference type="HOGENOM" id="CLU_1060153_0_0_2"/>
<dbReference type="eggNOG" id="arCOG00476">
    <property type="taxonomic scope" value="Archaea"/>
</dbReference>
<dbReference type="GO" id="GO:0005886">
    <property type="term" value="C:plasma membrane"/>
    <property type="evidence" value="ECO:0007669"/>
    <property type="project" value="UniProtKB-SubCell"/>
</dbReference>
<name>B6YXJ8_THEON</name>
<evidence type="ECO:0000256" key="5">
    <source>
        <dbReference type="SAM" id="Phobius"/>
    </source>
</evidence>
<dbReference type="KEGG" id="ton:TON_1321"/>
<dbReference type="InterPro" id="IPR050475">
    <property type="entry name" value="Prenyltransferase_related"/>
</dbReference>
<dbReference type="Gene3D" id="1.20.120.1780">
    <property type="entry name" value="UbiA prenyltransferase"/>
    <property type="match status" value="1"/>
</dbReference>
<dbReference type="GO" id="GO:0016765">
    <property type="term" value="F:transferase activity, transferring alkyl or aryl (other than methyl) groups"/>
    <property type="evidence" value="ECO:0007669"/>
    <property type="project" value="InterPro"/>
</dbReference>
<comment type="subcellular location">
    <subcellularLocation>
        <location evidence="1">Cell membrane</location>
        <topology evidence="1">Multi-pass membrane protein</topology>
    </subcellularLocation>
</comment>
<protein>
    <submittedName>
        <fullName evidence="6">4-hydroxybenzoate octaprenyltransferase</fullName>
    </submittedName>
</protein>
<dbReference type="GeneID" id="7018349"/>
<dbReference type="EMBL" id="CP000855">
    <property type="protein sequence ID" value="ACJ16811.1"/>
    <property type="molecule type" value="Genomic_DNA"/>
</dbReference>
<feature type="transmembrane region" description="Helical" evidence="5">
    <location>
        <begin position="109"/>
        <end position="125"/>
    </location>
</feature>
<gene>
    <name evidence="6" type="ordered locus">TON_1321</name>
</gene>
<dbReference type="RefSeq" id="WP_012572283.1">
    <property type="nucleotide sequence ID" value="NC_011529.1"/>
</dbReference>
<dbReference type="InterPro" id="IPR000537">
    <property type="entry name" value="UbiA_prenyltransferase"/>
</dbReference>
<dbReference type="OrthoDB" id="305381at2157"/>
<evidence type="ECO:0000256" key="1">
    <source>
        <dbReference type="ARBA" id="ARBA00004651"/>
    </source>
</evidence>